<evidence type="ECO:0000313" key="4">
    <source>
        <dbReference type="Proteomes" id="UP000091969"/>
    </source>
</evidence>
<dbReference type="AlphaFoldDB" id="A0A1A6DY73"/>
<organism evidence="3 4">
    <name type="scientific">Tepidimonas fonticaldi</name>
    <dbReference type="NCBI Taxonomy" id="1101373"/>
    <lineage>
        <taxon>Bacteria</taxon>
        <taxon>Pseudomonadati</taxon>
        <taxon>Pseudomonadota</taxon>
        <taxon>Betaproteobacteria</taxon>
        <taxon>Burkholderiales</taxon>
        <taxon>Tepidimonas</taxon>
    </lineage>
</organism>
<sequence>MAVSLFQSDDPCPCGRQDTRGRARPYAACCGPHREPGAAVPAPDAEALMRSRYTAFARGDVAHLLATWHASTRPAELALEPGVTWLGLDVKRHRALDADHAEVEFVARSRIAGRGQRLHEVSRFVREGGRWFYVDGEVR</sequence>
<reference evidence="3 4" key="1">
    <citation type="submission" date="2016-06" db="EMBL/GenBank/DDBJ databases">
        <title>Genome sequence of Tepidimonas fonticaldi PL17.</title>
        <authorList>
            <person name="Pinnaka A.K."/>
        </authorList>
    </citation>
    <scope>NUCLEOTIDE SEQUENCE [LARGE SCALE GENOMIC DNA]</scope>
    <source>
        <strain evidence="3 4">PL17</strain>
    </source>
</reference>
<dbReference type="RefSeq" id="WP_068607090.1">
    <property type="nucleotide sequence ID" value="NZ_LZDH01000012.1"/>
</dbReference>
<dbReference type="SUPFAM" id="SSF54427">
    <property type="entry name" value="NTF2-like"/>
    <property type="match status" value="1"/>
</dbReference>
<accession>A0A1A6DY73</accession>
<dbReference type="STRING" id="1101373.A9O67_00385"/>
<comment type="similarity">
    <text evidence="1">Belongs to the UPF0225 family.</text>
</comment>
<comment type="caution">
    <text evidence="3">The sequence shown here is derived from an EMBL/GenBank/DDBJ whole genome shotgun (WGS) entry which is preliminary data.</text>
</comment>
<dbReference type="InterPro" id="IPR048469">
    <property type="entry name" value="YchJ-like_M"/>
</dbReference>
<evidence type="ECO:0000313" key="3">
    <source>
        <dbReference type="EMBL" id="OBS31719.1"/>
    </source>
</evidence>
<evidence type="ECO:0000256" key="1">
    <source>
        <dbReference type="HAMAP-Rule" id="MF_00612"/>
    </source>
</evidence>
<gene>
    <name evidence="3" type="ORF">A9O67_00385</name>
</gene>
<dbReference type="InterPro" id="IPR023006">
    <property type="entry name" value="YchJ-like"/>
</dbReference>
<feature type="domain" description="YchJ-like middle NTF2-like" evidence="2">
    <location>
        <begin position="44"/>
        <end position="136"/>
    </location>
</feature>
<dbReference type="HAMAP" id="MF_00612">
    <property type="entry name" value="UPF0225"/>
    <property type="match status" value="1"/>
</dbReference>
<dbReference type="Proteomes" id="UP000091969">
    <property type="component" value="Unassembled WGS sequence"/>
</dbReference>
<protein>
    <recommendedName>
        <fullName evidence="1">UPF0225 protein A9O67_00385</fullName>
    </recommendedName>
</protein>
<name>A0A1A6DY73_9BURK</name>
<dbReference type="Gene3D" id="3.10.450.50">
    <property type="match status" value="1"/>
</dbReference>
<dbReference type="OrthoDB" id="21421at2"/>
<dbReference type="EMBL" id="LZDH01000012">
    <property type="protein sequence ID" value="OBS31719.1"/>
    <property type="molecule type" value="Genomic_DNA"/>
</dbReference>
<keyword evidence="4" id="KW-1185">Reference proteome</keyword>
<dbReference type="InterPro" id="IPR032710">
    <property type="entry name" value="NTF2-like_dom_sf"/>
</dbReference>
<proteinExistence type="inferred from homology"/>
<evidence type="ECO:0000259" key="2">
    <source>
        <dbReference type="Pfam" id="PF17775"/>
    </source>
</evidence>
<dbReference type="Pfam" id="PF17775">
    <property type="entry name" value="YchJ_M-like"/>
    <property type="match status" value="1"/>
</dbReference>